<dbReference type="Gene3D" id="3.40.50.1820">
    <property type="entry name" value="alpha/beta hydrolase"/>
    <property type="match status" value="1"/>
</dbReference>
<evidence type="ECO:0008006" key="3">
    <source>
        <dbReference type="Google" id="ProtNLM"/>
    </source>
</evidence>
<reference evidence="1 2" key="1">
    <citation type="submission" date="2019-03" db="EMBL/GenBank/DDBJ databases">
        <title>Genomic Encyclopedia of Type Strains, Phase IV (KMG-IV): sequencing the most valuable type-strain genomes for metagenomic binning, comparative biology and taxonomic classification.</title>
        <authorList>
            <person name="Goeker M."/>
        </authorList>
    </citation>
    <scope>NUCLEOTIDE SEQUENCE [LARGE SCALE GENOMIC DNA]</scope>
    <source>
        <strain evidence="1 2">DSM 4868</strain>
    </source>
</reference>
<evidence type="ECO:0000313" key="1">
    <source>
        <dbReference type="EMBL" id="TCO71551.1"/>
    </source>
</evidence>
<dbReference type="EMBL" id="SLWW01000006">
    <property type="protein sequence ID" value="TCO71551.1"/>
    <property type="molecule type" value="Genomic_DNA"/>
</dbReference>
<organism evidence="1 2">
    <name type="scientific">Rhodovulum euryhalinum</name>
    <dbReference type="NCBI Taxonomy" id="35805"/>
    <lineage>
        <taxon>Bacteria</taxon>
        <taxon>Pseudomonadati</taxon>
        <taxon>Pseudomonadota</taxon>
        <taxon>Alphaproteobacteria</taxon>
        <taxon>Rhodobacterales</taxon>
        <taxon>Paracoccaceae</taxon>
        <taxon>Rhodovulum</taxon>
    </lineage>
</organism>
<dbReference type="OrthoDB" id="332706at2"/>
<sequence length="150" mass="16225">MLYPQRVGALHLAAAGRYCLPDETMAYPYGLAADDDGKTMLWARRMRARLRAFLNRPVHLYIGTEDTARDETLRQAPALDALQGSTRHARAHHDAAALWAAAQAAGLPDRVSLTELPGCTHDVAWTIDTAGLARMVAAPGRAARRLAAAV</sequence>
<dbReference type="Proteomes" id="UP000295142">
    <property type="component" value="Unassembled WGS sequence"/>
</dbReference>
<keyword evidence="2" id="KW-1185">Reference proteome</keyword>
<dbReference type="SUPFAM" id="SSF53474">
    <property type="entry name" value="alpha/beta-Hydrolases"/>
    <property type="match status" value="1"/>
</dbReference>
<dbReference type="InterPro" id="IPR029058">
    <property type="entry name" value="AB_hydrolase_fold"/>
</dbReference>
<comment type="caution">
    <text evidence="1">The sequence shown here is derived from an EMBL/GenBank/DDBJ whole genome shotgun (WGS) entry which is preliminary data.</text>
</comment>
<dbReference type="AlphaFoldDB" id="A0A4R2KD94"/>
<gene>
    <name evidence="1" type="ORF">EV655_10643</name>
</gene>
<proteinExistence type="predicted"/>
<name>A0A4R2KD94_9RHOB</name>
<evidence type="ECO:0000313" key="2">
    <source>
        <dbReference type="Proteomes" id="UP000295142"/>
    </source>
</evidence>
<accession>A0A4R2KD94</accession>
<protein>
    <recommendedName>
        <fullName evidence="3">Alpha/beta hydrolase family protein</fullName>
    </recommendedName>
</protein>
<dbReference type="RefSeq" id="WP_132543819.1">
    <property type="nucleotide sequence ID" value="NZ_SLWW01000006.1"/>
</dbReference>